<proteinExistence type="predicted"/>
<accession>A0ABY6A8L7</accession>
<evidence type="ECO:0000313" key="3">
    <source>
        <dbReference type="EMBL" id="UXD87133.1"/>
    </source>
</evidence>
<dbReference type="EMBL" id="CP054475">
    <property type="protein sequence ID" value="UXD87133.1"/>
    <property type="molecule type" value="Genomic_DNA"/>
</dbReference>
<dbReference type="Pfam" id="PF14316">
    <property type="entry name" value="DUF4381"/>
    <property type="match status" value="1"/>
</dbReference>
<keyword evidence="4" id="KW-1185">Reference proteome</keyword>
<evidence type="ECO:0000256" key="1">
    <source>
        <dbReference type="SAM" id="MobiDB-lite"/>
    </source>
</evidence>
<evidence type="ECO:0000313" key="4">
    <source>
        <dbReference type="Proteomes" id="UP001065322"/>
    </source>
</evidence>
<evidence type="ECO:0000256" key="2">
    <source>
        <dbReference type="SAM" id="Phobius"/>
    </source>
</evidence>
<dbReference type="RefSeq" id="WP_260999046.1">
    <property type="nucleotide sequence ID" value="NZ_CP054475.1"/>
</dbReference>
<feature type="region of interest" description="Disordered" evidence="1">
    <location>
        <begin position="161"/>
        <end position="180"/>
    </location>
</feature>
<reference evidence="4" key="1">
    <citation type="submission" date="2020-06" db="EMBL/GenBank/DDBJ databases">
        <title>Thalassolituus marinus alknpb1M-1, a hydrocarbon-degrading bacterium isolated from the deep-sea overlying water using an in-situ strategy from the South China Sea basin.</title>
        <authorList>
            <person name="Dong C."/>
            <person name="Chen Y."/>
            <person name="Shao Z."/>
        </authorList>
    </citation>
    <scope>NUCLEOTIDE SEQUENCE [LARGE SCALE GENOMIC DNA]</scope>
    <source>
        <strain evidence="4">alknpb1M-1</strain>
    </source>
</reference>
<keyword evidence="2" id="KW-0472">Membrane</keyword>
<gene>
    <name evidence="3" type="ORF">HUF19_06635</name>
</gene>
<feature type="transmembrane region" description="Helical" evidence="2">
    <location>
        <begin position="27"/>
        <end position="46"/>
    </location>
</feature>
<organism evidence="3 4">
    <name type="scientific">Thalassolituus hydrocarboniclasticus</name>
    <dbReference type="NCBI Taxonomy" id="2742796"/>
    <lineage>
        <taxon>Bacteria</taxon>
        <taxon>Pseudomonadati</taxon>
        <taxon>Pseudomonadota</taxon>
        <taxon>Gammaproteobacteria</taxon>
        <taxon>Oceanospirillales</taxon>
        <taxon>Oceanospirillaceae</taxon>
        <taxon>Thalassolituus</taxon>
    </lineage>
</organism>
<dbReference type="InterPro" id="IPR025489">
    <property type="entry name" value="DUF4381"/>
</dbReference>
<keyword evidence="2" id="KW-1133">Transmembrane helix</keyword>
<dbReference type="Proteomes" id="UP001065322">
    <property type="component" value="Chromosome"/>
</dbReference>
<sequence length="180" mass="20706">MQPQNDTLQIYDIHLPDPVSAWPPAPGWWLLLIVILLAAVAAFFVWRKLRQRWQRRSDCLQQLQNLRSHFDKTDAQACAQINEILKLYCQQYFPQAVALHGQAWVDFLNQNSPVPLFNNQSARALAEAPYAPPRADWRQHYGELDDLLALAQRWLKNARTDLEKTGPQPAVRPSAKTEAN</sequence>
<protein>
    <submittedName>
        <fullName evidence="3">DUF4381 domain-containing protein</fullName>
    </submittedName>
</protein>
<keyword evidence="2" id="KW-0812">Transmembrane</keyword>
<name>A0ABY6A8L7_9GAMM</name>